<dbReference type="PANTHER" id="PTHR33107">
    <property type="entry name" value="KUNITZ TRYPSIN INHIBITOR 2"/>
    <property type="match status" value="1"/>
</dbReference>
<evidence type="ECO:0000313" key="3">
    <source>
        <dbReference type="EMBL" id="KAE8683359.1"/>
    </source>
</evidence>
<protein>
    <submittedName>
        <fullName evidence="3">21 kDa seed protein</fullName>
    </submittedName>
</protein>
<dbReference type="PRINTS" id="PR00291">
    <property type="entry name" value="KUNITZINHBTR"/>
</dbReference>
<comment type="caution">
    <text evidence="3">The sequence shown here is derived from an EMBL/GenBank/DDBJ whole genome shotgun (WGS) entry which is preliminary data.</text>
</comment>
<dbReference type="SMART" id="SM00452">
    <property type="entry name" value="STI"/>
    <property type="match status" value="1"/>
</dbReference>
<dbReference type="OrthoDB" id="949174at2759"/>
<organism evidence="3 4">
    <name type="scientific">Hibiscus syriacus</name>
    <name type="common">Rose of Sharon</name>
    <dbReference type="NCBI Taxonomy" id="106335"/>
    <lineage>
        <taxon>Eukaryota</taxon>
        <taxon>Viridiplantae</taxon>
        <taxon>Streptophyta</taxon>
        <taxon>Embryophyta</taxon>
        <taxon>Tracheophyta</taxon>
        <taxon>Spermatophyta</taxon>
        <taxon>Magnoliopsida</taxon>
        <taxon>eudicotyledons</taxon>
        <taxon>Gunneridae</taxon>
        <taxon>Pentapetalae</taxon>
        <taxon>rosids</taxon>
        <taxon>malvids</taxon>
        <taxon>Malvales</taxon>
        <taxon>Malvaceae</taxon>
        <taxon>Malvoideae</taxon>
        <taxon>Hibiscus</taxon>
    </lineage>
</organism>
<dbReference type="InterPro" id="IPR002160">
    <property type="entry name" value="Prot_inh_Kunz-lg"/>
</dbReference>
<evidence type="ECO:0000313" key="4">
    <source>
        <dbReference type="Proteomes" id="UP000436088"/>
    </source>
</evidence>
<dbReference type="Gene3D" id="2.80.10.50">
    <property type="match status" value="1"/>
</dbReference>
<keyword evidence="4" id="KW-1185">Reference proteome</keyword>
<dbReference type="AlphaFoldDB" id="A0A6A2YVK5"/>
<feature type="signal peptide" evidence="2">
    <location>
        <begin position="1"/>
        <end position="20"/>
    </location>
</feature>
<keyword evidence="2" id="KW-0732">Signal</keyword>
<reference evidence="3" key="1">
    <citation type="submission" date="2019-09" db="EMBL/GenBank/DDBJ databases">
        <title>Draft genome information of white flower Hibiscus syriacus.</title>
        <authorList>
            <person name="Kim Y.-M."/>
        </authorList>
    </citation>
    <scope>NUCLEOTIDE SEQUENCE [LARGE SCALE GENOMIC DNA]</scope>
    <source>
        <strain evidence="3">YM2019G1</strain>
    </source>
</reference>
<dbReference type="GO" id="GO:0004866">
    <property type="term" value="F:endopeptidase inhibitor activity"/>
    <property type="evidence" value="ECO:0007669"/>
    <property type="project" value="InterPro"/>
</dbReference>
<accession>A0A6A2YVK5</accession>
<evidence type="ECO:0000256" key="1">
    <source>
        <dbReference type="ARBA" id="ARBA00005440"/>
    </source>
</evidence>
<dbReference type="EMBL" id="VEPZ02001269">
    <property type="protein sequence ID" value="KAE8683359.1"/>
    <property type="molecule type" value="Genomic_DNA"/>
</dbReference>
<dbReference type="PANTHER" id="PTHR33107:SF28">
    <property type="entry name" value="CYSTEINE PROTEASE INHIBITOR 8-LIKE"/>
    <property type="match status" value="1"/>
</dbReference>
<dbReference type="Proteomes" id="UP000436088">
    <property type="component" value="Unassembled WGS sequence"/>
</dbReference>
<comment type="similarity">
    <text evidence="1">Belongs to the protease inhibitor I3 (leguminous Kunitz-type inhibitor) family.</text>
</comment>
<evidence type="ECO:0000256" key="2">
    <source>
        <dbReference type="SAM" id="SignalP"/>
    </source>
</evidence>
<dbReference type="PROSITE" id="PS00283">
    <property type="entry name" value="SOYBEAN_KUNITZ"/>
    <property type="match status" value="1"/>
</dbReference>
<name>A0A6A2YVK5_HIBSY</name>
<dbReference type="SUPFAM" id="SSF50386">
    <property type="entry name" value="STI-like"/>
    <property type="match status" value="1"/>
</dbReference>
<gene>
    <name evidence="3" type="ORF">F3Y22_tig00111208pilonHSYRG00027</name>
</gene>
<dbReference type="Pfam" id="PF00197">
    <property type="entry name" value="Kunitz_legume"/>
    <property type="match status" value="1"/>
</dbReference>
<proteinExistence type="inferred from homology"/>
<sequence length="241" mass="26434">MKSTSASVFLLFVLFGLANAANNAVLDRNGEEVVTGVPYYVVSGIWGAGGGGLAIGREKGRPCPEIVVQRQSDMDYGNPVIFSNADHNDDVVRVSSDVNLKFTGPRDRLCQTTTVWKVQHGEDSTGQRFLELGGEEGNPGCDTEKSWFKIEETGIERMYKFKYCPSVCGSSDTARNEIEKAHPDTACNEIEKAQGKDGQIRLALSDGEGSAWPWIFIKANKPHNRIRPVIPINKKPSLCIN</sequence>
<dbReference type="InterPro" id="IPR011065">
    <property type="entry name" value="Kunitz_inhibitor_STI-like_sf"/>
</dbReference>
<feature type="chain" id="PRO_5025462901" evidence="2">
    <location>
        <begin position="21"/>
        <end position="241"/>
    </location>
</feature>